<name>A0A840UXJ8_9BACT</name>
<keyword evidence="3" id="KW-1185">Reference proteome</keyword>
<proteinExistence type="predicted"/>
<dbReference type="InterPro" id="IPR010496">
    <property type="entry name" value="AL/BT2_dom"/>
</dbReference>
<accession>A0A840UXJ8</accession>
<dbReference type="Proteomes" id="UP000557717">
    <property type="component" value="Unassembled WGS sequence"/>
</dbReference>
<dbReference type="AlphaFoldDB" id="A0A840UXJ8"/>
<dbReference type="EMBL" id="JACHFD010000002">
    <property type="protein sequence ID" value="MBB5350455.1"/>
    <property type="molecule type" value="Genomic_DNA"/>
</dbReference>
<protein>
    <recommendedName>
        <fullName evidence="1">3-keto-alpha-glucoside-1,2-lyase/3-keto-2-hydroxy-glucal hydratase domain-containing protein</fullName>
    </recommendedName>
</protein>
<dbReference type="RefSeq" id="WP_184015753.1">
    <property type="nucleotide sequence ID" value="NZ_JACHFD010000002.1"/>
</dbReference>
<comment type="caution">
    <text evidence="2">The sequence shown here is derived from an EMBL/GenBank/DDBJ whole genome shotgun (WGS) entry which is preliminary data.</text>
</comment>
<evidence type="ECO:0000313" key="3">
    <source>
        <dbReference type="Proteomes" id="UP000557717"/>
    </source>
</evidence>
<gene>
    <name evidence="2" type="ORF">HNR46_000679</name>
</gene>
<reference evidence="2 3" key="1">
    <citation type="submission" date="2020-08" db="EMBL/GenBank/DDBJ databases">
        <title>Genomic Encyclopedia of Type Strains, Phase IV (KMG-IV): sequencing the most valuable type-strain genomes for metagenomic binning, comparative biology and taxonomic classification.</title>
        <authorList>
            <person name="Goeker M."/>
        </authorList>
    </citation>
    <scope>NUCLEOTIDE SEQUENCE [LARGE SCALE GENOMIC DNA]</scope>
    <source>
        <strain evidence="2 3">YC6886</strain>
    </source>
</reference>
<organism evidence="2 3">
    <name type="scientific">Haloferula luteola</name>
    <dbReference type="NCBI Taxonomy" id="595692"/>
    <lineage>
        <taxon>Bacteria</taxon>
        <taxon>Pseudomonadati</taxon>
        <taxon>Verrucomicrobiota</taxon>
        <taxon>Verrucomicrobiia</taxon>
        <taxon>Verrucomicrobiales</taxon>
        <taxon>Verrucomicrobiaceae</taxon>
        <taxon>Haloferula</taxon>
    </lineage>
</organism>
<feature type="domain" description="3-keto-alpha-glucoside-1,2-lyase/3-keto-2-hydroxy-glucal hydratase" evidence="1">
    <location>
        <begin position="24"/>
        <end position="253"/>
    </location>
</feature>
<evidence type="ECO:0000259" key="1">
    <source>
        <dbReference type="Pfam" id="PF06439"/>
    </source>
</evidence>
<evidence type="ECO:0000313" key="2">
    <source>
        <dbReference type="EMBL" id="MBB5350455.1"/>
    </source>
</evidence>
<dbReference type="Pfam" id="PF06439">
    <property type="entry name" value="3keto-disac_hyd"/>
    <property type="match status" value="1"/>
</dbReference>
<sequence>MHGISPIFALFLGLIASPRSSASDWQPLFNGRDLDGWTVTLENLSPGEDPDQLVQVHDGAIHMYRDVPVGQKVPFGVITHERELSRFQVRFEYRWIGKRFAPRADKLRDAGLLFHVQDASTIWPTSVECQVQEGDTGDLIFIRTGGHTWMRPETSPAPEGAGEAGQLPENGGVLKIYEPSWPYIGRFEEADSPSGWNRVVVTVQADESAEFTVNGRTIARLGGIVDPQGQPLKKGRICLQLEGAEIAYRAVEFREIPAPPLIEPRLLSLSAVRDQPAQPGIVHLRNPGTTPISRPSWTGSDADCFEVLEGPAEVAPGAQAEWKIAFHPRHGARRYYAGLHFDVPNAAPITLPVQAIGLDAFEGKNEPPLQRIVHALGIPLDVGGQALELDTRAAQIGQSLAHPQFVAAGEGKIRITPLARFSPPGETPWGFTLQDPSQNQEVARMAGPAIAADAHQCLLPPLSDGQATIEIAPPASPFGFFMAGHHYVSYTDANRPSDAPIPHAARVYPVLHFQGKPMTDAWLVGFEEASNGDYQDLVLLVEGIRPLPADSHE</sequence>
<dbReference type="GO" id="GO:0016787">
    <property type="term" value="F:hydrolase activity"/>
    <property type="evidence" value="ECO:0007669"/>
    <property type="project" value="InterPro"/>
</dbReference>
<dbReference type="Gene3D" id="2.60.120.560">
    <property type="entry name" value="Exo-inulinase, domain 1"/>
    <property type="match status" value="1"/>
</dbReference>